<dbReference type="Proteomes" id="UP000290289">
    <property type="component" value="Chromosome 2"/>
</dbReference>
<keyword evidence="3" id="KW-1185">Reference proteome</keyword>
<dbReference type="AlphaFoldDB" id="A0A498KFT4"/>
<reference evidence="2 3" key="1">
    <citation type="submission" date="2018-10" db="EMBL/GenBank/DDBJ databases">
        <title>A high-quality apple genome assembly.</title>
        <authorList>
            <person name="Hu J."/>
        </authorList>
    </citation>
    <scope>NUCLEOTIDE SEQUENCE [LARGE SCALE GENOMIC DNA]</scope>
    <source>
        <strain evidence="3">cv. HFTH1</strain>
        <tissue evidence="2">Young leaf</tissue>
    </source>
</reference>
<evidence type="ECO:0000256" key="1">
    <source>
        <dbReference type="SAM" id="Phobius"/>
    </source>
</evidence>
<feature type="transmembrane region" description="Helical" evidence="1">
    <location>
        <begin position="78"/>
        <end position="97"/>
    </location>
</feature>
<evidence type="ECO:0000313" key="3">
    <source>
        <dbReference type="Proteomes" id="UP000290289"/>
    </source>
</evidence>
<comment type="caution">
    <text evidence="2">The sequence shown here is derived from an EMBL/GenBank/DDBJ whole genome shotgun (WGS) entry which is preliminary data.</text>
</comment>
<name>A0A498KFT4_MALDO</name>
<dbReference type="EMBL" id="RDQH01000328">
    <property type="protein sequence ID" value="RXI06498.1"/>
    <property type="molecule type" value="Genomic_DNA"/>
</dbReference>
<organism evidence="2 3">
    <name type="scientific">Malus domestica</name>
    <name type="common">Apple</name>
    <name type="synonym">Pyrus malus</name>
    <dbReference type="NCBI Taxonomy" id="3750"/>
    <lineage>
        <taxon>Eukaryota</taxon>
        <taxon>Viridiplantae</taxon>
        <taxon>Streptophyta</taxon>
        <taxon>Embryophyta</taxon>
        <taxon>Tracheophyta</taxon>
        <taxon>Spermatophyta</taxon>
        <taxon>Magnoliopsida</taxon>
        <taxon>eudicotyledons</taxon>
        <taxon>Gunneridae</taxon>
        <taxon>Pentapetalae</taxon>
        <taxon>rosids</taxon>
        <taxon>fabids</taxon>
        <taxon>Rosales</taxon>
        <taxon>Rosaceae</taxon>
        <taxon>Amygdaloideae</taxon>
        <taxon>Maleae</taxon>
        <taxon>Malus</taxon>
    </lineage>
</organism>
<proteinExistence type="predicted"/>
<gene>
    <name evidence="2" type="ORF">DVH24_025634</name>
</gene>
<keyword evidence="1" id="KW-0812">Transmembrane</keyword>
<protein>
    <submittedName>
        <fullName evidence="2">Uncharacterized protein</fullName>
    </submittedName>
</protein>
<keyword evidence="1" id="KW-1133">Transmembrane helix</keyword>
<accession>A0A498KFT4</accession>
<sequence length="105" mass="12118">MDGHREIRWARSLTKLSREPINGLLAGGIWRLQHDLPLQHPNFAFVNCQRKTKYEEIIGDCVGFGHEGYQQLVPPIQVINLFSLCSVLFIGFFIWIYSTEGIGEW</sequence>
<keyword evidence="1" id="KW-0472">Membrane</keyword>
<evidence type="ECO:0000313" key="2">
    <source>
        <dbReference type="EMBL" id="RXI06498.1"/>
    </source>
</evidence>